<dbReference type="PIRSF" id="PIRSF006221">
    <property type="entry name" value="Ketosamine-3-kinase"/>
    <property type="match status" value="1"/>
</dbReference>
<organism evidence="4 5">
    <name type="scientific">Neodothiora populina</name>
    <dbReference type="NCBI Taxonomy" id="2781224"/>
    <lineage>
        <taxon>Eukaryota</taxon>
        <taxon>Fungi</taxon>
        <taxon>Dikarya</taxon>
        <taxon>Ascomycota</taxon>
        <taxon>Pezizomycotina</taxon>
        <taxon>Dothideomycetes</taxon>
        <taxon>Dothideomycetidae</taxon>
        <taxon>Dothideales</taxon>
        <taxon>Dothioraceae</taxon>
        <taxon>Neodothiora</taxon>
    </lineage>
</organism>
<dbReference type="PANTHER" id="PTHR12149">
    <property type="entry name" value="FRUCTOSAMINE 3 KINASE-RELATED PROTEIN"/>
    <property type="match status" value="1"/>
</dbReference>
<dbReference type="EMBL" id="JBFMKM010000013">
    <property type="protein sequence ID" value="KAL1301598.1"/>
    <property type="molecule type" value="Genomic_DNA"/>
</dbReference>
<keyword evidence="5" id="KW-1185">Reference proteome</keyword>
<evidence type="ECO:0000313" key="5">
    <source>
        <dbReference type="Proteomes" id="UP001562354"/>
    </source>
</evidence>
<accession>A0ABR3P6M2</accession>
<evidence type="ECO:0000256" key="3">
    <source>
        <dbReference type="PIRNR" id="PIRNR006221"/>
    </source>
</evidence>
<dbReference type="Pfam" id="PF03881">
    <property type="entry name" value="Fructosamin_kin"/>
    <property type="match status" value="1"/>
</dbReference>
<dbReference type="PANTHER" id="PTHR12149:SF8">
    <property type="entry name" value="PROTEIN-RIBULOSAMINE 3-KINASE"/>
    <property type="match status" value="1"/>
</dbReference>
<comment type="similarity">
    <text evidence="3">Belongs to the fructosamine kinase family.</text>
</comment>
<dbReference type="EC" id="2.7.1.172" evidence="1"/>
<comment type="caution">
    <text evidence="4">The sequence shown here is derived from an EMBL/GenBank/DDBJ whole genome shotgun (WGS) entry which is preliminary data.</text>
</comment>
<dbReference type="RefSeq" id="XP_069197874.1">
    <property type="nucleotide sequence ID" value="XM_069345675.1"/>
</dbReference>
<comment type="catalytic activity">
    <reaction evidence="2">
        <text>N(6)-D-ribulosyl-L-lysyl-[protein] + ATP = N(6)-(3-O-phospho-D-ribulosyl)-L-lysyl-[protein] + ADP + H(+)</text>
        <dbReference type="Rhea" id="RHEA:48432"/>
        <dbReference type="Rhea" id="RHEA-COMP:12103"/>
        <dbReference type="Rhea" id="RHEA-COMP:12104"/>
        <dbReference type="ChEBI" id="CHEBI:15378"/>
        <dbReference type="ChEBI" id="CHEBI:30616"/>
        <dbReference type="ChEBI" id="CHEBI:90418"/>
        <dbReference type="ChEBI" id="CHEBI:90420"/>
        <dbReference type="ChEBI" id="CHEBI:456216"/>
        <dbReference type="EC" id="2.7.1.172"/>
    </reaction>
    <physiologicalReaction direction="left-to-right" evidence="2">
        <dbReference type="Rhea" id="RHEA:48433"/>
    </physiologicalReaction>
</comment>
<dbReference type="Gene3D" id="3.90.1200.10">
    <property type="match status" value="1"/>
</dbReference>
<name>A0ABR3P6M2_9PEZI</name>
<proteinExistence type="inferred from homology"/>
<dbReference type="SUPFAM" id="SSF56112">
    <property type="entry name" value="Protein kinase-like (PK-like)"/>
    <property type="match status" value="1"/>
</dbReference>
<dbReference type="GeneID" id="95979527"/>
<sequence length="333" mass="36247">MNLDSAIIELLGLDPANASVSSAGEGGCSSASTSKITATLPDGSEKKYFMKSGSGKDAETMFKGVHASMKAIHDVVPTLCPRSYGHGKFGENSSKHFLVTDFLDLSPRFGSSSSSSSAPSLAAKLAKLHTTPAPTPQGYNRPQFGFPATTCCGDTPQGNSYKSSWADFYAENRLMFILKRSEASNGSDRELRQMIETTAYKVVPRLLGDDHLNDGKGVTPVVVHGDLWSGNASKGKLPGMQDSEDVIFDSSAVYAHSEFELGIMNMFGGFGRDFFSEYHKLVPKTEPVEEYKDRVDLYELYHRLNHYAMFGGGYRSGAARIMKGLIDKYGDDY</sequence>
<dbReference type="Proteomes" id="UP001562354">
    <property type="component" value="Unassembled WGS sequence"/>
</dbReference>
<evidence type="ECO:0000256" key="1">
    <source>
        <dbReference type="ARBA" id="ARBA00011961"/>
    </source>
</evidence>
<keyword evidence="3" id="KW-0808">Transferase</keyword>
<reference evidence="4 5" key="1">
    <citation type="submission" date="2024-07" db="EMBL/GenBank/DDBJ databases">
        <title>Draft sequence of the Neodothiora populina.</title>
        <authorList>
            <person name="Drown D.D."/>
            <person name="Schuette U.S."/>
            <person name="Buechlein A.B."/>
            <person name="Rusch D.R."/>
            <person name="Winton L.W."/>
            <person name="Adams G.A."/>
        </authorList>
    </citation>
    <scope>NUCLEOTIDE SEQUENCE [LARGE SCALE GENOMIC DNA]</scope>
    <source>
        <strain evidence="4 5">CPC 39397</strain>
    </source>
</reference>
<evidence type="ECO:0000313" key="4">
    <source>
        <dbReference type="EMBL" id="KAL1301598.1"/>
    </source>
</evidence>
<dbReference type="InterPro" id="IPR011009">
    <property type="entry name" value="Kinase-like_dom_sf"/>
</dbReference>
<dbReference type="InterPro" id="IPR016477">
    <property type="entry name" value="Fructo-/Ketosamine-3-kinase"/>
</dbReference>
<keyword evidence="3" id="KW-0418">Kinase</keyword>
<protein>
    <recommendedName>
        <fullName evidence="1">protein-ribulosamine 3-kinase</fullName>
        <ecNumber evidence="1">2.7.1.172</ecNumber>
    </recommendedName>
</protein>
<evidence type="ECO:0000256" key="2">
    <source>
        <dbReference type="ARBA" id="ARBA00048655"/>
    </source>
</evidence>
<gene>
    <name evidence="4" type="ORF">AAFC00_005828</name>
</gene>